<dbReference type="Proteomes" id="UP000622552">
    <property type="component" value="Unassembled WGS sequence"/>
</dbReference>
<feature type="transmembrane region" description="Helical" evidence="1">
    <location>
        <begin position="38"/>
        <end position="60"/>
    </location>
</feature>
<dbReference type="AlphaFoldDB" id="A0A8J7GY80"/>
<dbReference type="RefSeq" id="WP_197006428.1">
    <property type="nucleotide sequence ID" value="NZ_BONS01000006.1"/>
</dbReference>
<keyword evidence="1" id="KW-1133">Transmembrane helix</keyword>
<organism evidence="2 3">
    <name type="scientific">Longispora fulva</name>
    <dbReference type="NCBI Taxonomy" id="619741"/>
    <lineage>
        <taxon>Bacteria</taxon>
        <taxon>Bacillati</taxon>
        <taxon>Actinomycetota</taxon>
        <taxon>Actinomycetes</taxon>
        <taxon>Micromonosporales</taxon>
        <taxon>Micromonosporaceae</taxon>
        <taxon>Longispora</taxon>
    </lineage>
</organism>
<keyword evidence="1" id="KW-0472">Membrane</keyword>
<comment type="caution">
    <text evidence="2">The sequence shown here is derived from an EMBL/GenBank/DDBJ whole genome shotgun (WGS) entry which is preliminary data.</text>
</comment>
<proteinExistence type="predicted"/>
<dbReference type="EMBL" id="JADOUF010000001">
    <property type="protein sequence ID" value="MBG6139813.1"/>
    <property type="molecule type" value="Genomic_DNA"/>
</dbReference>
<protein>
    <submittedName>
        <fullName evidence="2">Uncharacterized protein (DUF58 family)</fullName>
    </submittedName>
</protein>
<keyword evidence="1" id="KW-0812">Transmembrane</keyword>
<evidence type="ECO:0000313" key="3">
    <source>
        <dbReference type="Proteomes" id="UP000622552"/>
    </source>
</evidence>
<sequence>MTIHRVLSVVTPLGWLVCVGSLAGWASGAALGWIELHYAAALGLLAFALCCLFAVGRTSLRVSVDVASRRLVAGGRTSATVQIANTARQRLLPMALEVPVGPAIERFDVPGLAGGAERTERFTVVAARRGVIPIGPATTVRGDPLGLLRRIVAWPGVQELFVHPTTIALPPLGSGLLRDLEGRSSNDISMSDLAFHTLREYVPGDDRRYIHWRSSAKVGSAVPGGRFLVRQFLDTRRTHLLVIVDGDATAYPDPEHFEIAISAGASIAVRALQDELDTTVLIAGHVAHEATEHRVLDTCARAELGSTRLAELVARGLRIAPETTTALVVTGAAPAFADVRRACAQVPPELRTLALRVDPAAPAGITVGTSLSVLTMRELADLRPLLGRRAEL</sequence>
<evidence type="ECO:0000256" key="1">
    <source>
        <dbReference type="SAM" id="Phobius"/>
    </source>
</evidence>
<reference evidence="2" key="1">
    <citation type="submission" date="2020-11" db="EMBL/GenBank/DDBJ databases">
        <title>Sequencing the genomes of 1000 actinobacteria strains.</title>
        <authorList>
            <person name="Klenk H.-P."/>
        </authorList>
    </citation>
    <scope>NUCLEOTIDE SEQUENCE</scope>
    <source>
        <strain evidence="2">DSM 45356</strain>
    </source>
</reference>
<accession>A0A8J7GY80</accession>
<keyword evidence="3" id="KW-1185">Reference proteome</keyword>
<gene>
    <name evidence="2" type="ORF">IW245_006007</name>
</gene>
<name>A0A8J7GY80_9ACTN</name>
<evidence type="ECO:0000313" key="2">
    <source>
        <dbReference type="EMBL" id="MBG6139813.1"/>
    </source>
</evidence>
<dbReference type="PANTHER" id="PTHR34351">
    <property type="entry name" value="SLR1927 PROTEIN-RELATED"/>
    <property type="match status" value="1"/>
</dbReference>